<dbReference type="RefSeq" id="WP_181495428.1">
    <property type="nucleotide sequence ID" value="NZ_CP032152.1"/>
</dbReference>
<reference evidence="3" key="1">
    <citation type="submission" date="2018-09" db="EMBL/GenBank/DDBJ databases">
        <title>Complete genome sequence of thermophilic cyanobacteria strain Thermosynechococcus elongatus PKUAC-SCTE542.</title>
        <authorList>
            <person name="Liang Y."/>
            <person name="Tang J."/>
            <person name="Daroch M."/>
        </authorList>
    </citation>
    <scope>NUCLEOTIDE SEQUENCE [LARGE SCALE GENOMIC DNA]</scope>
    <source>
        <strain evidence="3">E542</strain>
    </source>
</reference>
<evidence type="ECO:0000313" key="3">
    <source>
        <dbReference type="Proteomes" id="UP000261812"/>
    </source>
</evidence>
<protein>
    <submittedName>
        <fullName evidence="2">ComF family protein</fullName>
    </submittedName>
</protein>
<dbReference type="EMBL" id="CP032152">
    <property type="protein sequence ID" value="QLL29616.1"/>
    <property type="molecule type" value="Genomic_DNA"/>
</dbReference>
<dbReference type="Proteomes" id="UP000261812">
    <property type="component" value="Chromosome"/>
</dbReference>
<sequence>MWRSLASFLGQQPCPCCGRVTPQTICRDCERRLKAWEVRQRQRYWRGSLPLFPWGYYQQDLKRAIATMKYNNHPELGSLFGQWLALSWFESRIAQRLPLQIVPIPLHRDKLQTRGFNQAALIAEGFCRALELPFAPEGLIRQRATQSMFQLSMRERQANLENAFRLGQGLQRQRWLLLCDDIYTTGTTARSAARVLRDAGYKVLGIITVAVGLPDQLAEPTVKATSIRDSVHSTTAP</sequence>
<dbReference type="KEGG" id="tsq:D3A95_00310"/>
<dbReference type="AlphaFoldDB" id="A0A7D6J197"/>
<dbReference type="CDD" id="cd06223">
    <property type="entry name" value="PRTases_typeI"/>
    <property type="match status" value="1"/>
</dbReference>
<dbReference type="InterPro" id="IPR000836">
    <property type="entry name" value="PRTase_dom"/>
</dbReference>
<dbReference type="PANTHER" id="PTHR47505">
    <property type="entry name" value="DNA UTILIZATION PROTEIN YHGH"/>
    <property type="match status" value="1"/>
</dbReference>
<name>A0A7D6J197_9CYAN</name>
<gene>
    <name evidence="2" type="ORF">D3A95_00310</name>
</gene>
<proteinExistence type="inferred from homology"/>
<evidence type="ECO:0000313" key="2">
    <source>
        <dbReference type="EMBL" id="QLL29616.1"/>
    </source>
</evidence>
<dbReference type="InterPro" id="IPR029057">
    <property type="entry name" value="PRTase-like"/>
</dbReference>
<evidence type="ECO:0000256" key="1">
    <source>
        <dbReference type="ARBA" id="ARBA00008007"/>
    </source>
</evidence>
<dbReference type="InterPro" id="IPR051910">
    <property type="entry name" value="ComF/GntX_DNA_util-trans"/>
</dbReference>
<accession>A0A7D6J197</accession>
<dbReference type="PANTHER" id="PTHR47505:SF1">
    <property type="entry name" value="DNA UTILIZATION PROTEIN YHGH"/>
    <property type="match status" value="1"/>
</dbReference>
<comment type="similarity">
    <text evidence="1">Belongs to the ComF/GntX family.</text>
</comment>
<dbReference type="Gene3D" id="3.40.50.2020">
    <property type="match status" value="1"/>
</dbReference>
<dbReference type="SUPFAM" id="SSF53271">
    <property type="entry name" value="PRTase-like"/>
    <property type="match status" value="1"/>
</dbReference>
<keyword evidence="3" id="KW-1185">Reference proteome</keyword>
<organism evidence="2 3">
    <name type="scientific">Thermosynechococcus sichuanensis E542</name>
    <dbReference type="NCBI Taxonomy" id="2016101"/>
    <lineage>
        <taxon>Bacteria</taxon>
        <taxon>Bacillati</taxon>
        <taxon>Cyanobacteriota</taxon>
        <taxon>Cyanophyceae</taxon>
        <taxon>Acaryochloridales</taxon>
        <taxon>Thermosynechococcaceae</taxon>
        <taxon>Thermosynechococcus</taxon>
        <taxon>Thermosynechococcus sichuanensis</taxon>
    </lineage>
</organism>